<comment type="caution">
    <text evidence="5">The sequence shown here is derived from an EMBL/GenBank/DDBJ whole genome shotgun (WGS) entry which is preliminary data.</text>
</comment>
<protein>
    <submittedName>
        <fullName evidence="5">Radical SAM protein</fullName>
    </submittedName>
</protein>
<dbReference type="GO" id="GO:0003824">
    <property type="term" value="F:catalytic activity"/>
    <property type="evidence" value="ECO:0007669"/>
    <property type="project" value="InterPro"/>
</dbReference>
<dbReference type="AlphaFoldDB" id="A0A949JXR7"/>
<organism evidence="5 6">
    <name type="scientific">Diplocloster agilis</name>
    <dbReference type="NCBI Taxonomy" id="2850323"/>
    <lineage>
        <taxon>Bacteria</taxon>
        <taxon>Bacillati</taxon>
        <taxon>Bacillota</taxon>
        <taxon>Clostridia</taxon>
        <taxon>Lachnospirales</taxon>
        <taxon>Lachnospiraceae</taxon>
        <taxon>Diplocloster</taxon>
    </lineage>
</organism>
<evidence type="ECO:0000313" key="5">
    <source>
        <dbReference type="EMBL" id="MBU9736029.1"/>
    </source>
</evidence>
<evidence type="ECO:0000256" key="3">
    <source>
        <dbReference type="ARBA" id="ARBA00023014"/>
    </source>
</evidence>
<proteinExistence type="predicted"/>
<dbReference type="EMBL" id="JAHQCW010000006">
    <property type="protein sequence ID" value="MBU9736029.1"/>
    <property type="molecule type" value="Genomic_DNA"/>
</dbReference>
<dbReference type="Pfam" id="PF04055">
    <property type="entry name" value="Radical_SAM"/>
    <property type="match status" value="1"/>
</dbReference>
<keyword evidence="3" id="KW-0411">Iron-sulfur</keyword>
<name>A0A949JXR7_9FIRM</name>
<sequence>MGLPLPDEIPAKSILQRAAPKNYGWFGIDYNMNLYKGCCHGCIYCDSRSSCYRIEDFDRVRRKAKALEILETELKSKRKKGVIGIGAMSDTYNPFEKECSLTRGALKLIRDYGFGVSLDTKSSLAVRDQDLFEQIGWEQPVIVKFTITAADDALAAEIEPGVCVSSRRFEAMEQLSRAGIFTGVLMTPLLPFLTDTPENVKNIVRLAAKHRARFVYGLFGVTLRENQREYYFGQLDRLYPGLSRRYRQVYADQYLCESQNSKALAGIFRQECEKYGLLYRMKDIVEAYGKTPSYEQLKLMF</sequence>
<dbReference type="Proteomes" id="UP000712157">
    <property type="component" value="Unassembled WGS sequence"/>
</dbReference>
<reference evidence="5" key="1">
    <citation type="submission" date="2021-06" db="EMBL/GenBank/DDBJ databases">
        <title>Description of novel taxa of the family Lachnospiraceae.</title>
        <authorList>
            <person name="Chaplin A.V."/>
            <person name="Sokolova S.R."/>
            <person name="Pikina A.P."/>
            <person name="Korzhanova M."/>
            <person name="Belova V."/>
            <person name="Korostin D."/>
            <person name="Efimov B.A."/>
        </authorList>
    </citation>
    <scope>NUCLEOTIDE SEQUENCE</scope>
    <source>
        <strain evidence="5">ASD5720</strain>
    </source>
</reference>
<dbReference type="CDD" id="cd01335">
    <property type="entry name" value="Radical_SAM"/>
    <property type="match status" value="1"/>
</dbReference>
<dbReference type="SFLD" id="SFLDS00029">
    <property type="entry name" value="Radical_SAM"/>
    <property type="match status" value="1"/>
</dbReference>
<feature type="domain" description="Radical SAM core" evidence="4">
    <location>
        <begin position="32"/>
        <end position="196"/>
    </location>
</feature>
<evidence type="ECO:0000256" key="2">
    <source>
        <dbReference type="ARBA" id="ARBA00023004"/>
    </source>
</evidence>
<dbReference type="RefSeq" id="WP_238720997.1">
    <property type="nucleotide sequence ID" value="NZ_JAHQCW010000006.1"/>
</dbReference>
<evidence type="ECO:0000313" key="6">
    <source>
        <dbReference type="Proteomes" id="UP000712157"/>
    </source>
</evidence>
<keyword evidence="6" id="KW-1185">Reference proteome</keyword>
<dbReference type="GO" id="GO:0051536">
    <property type="term" value="F:iron-sulfur cluster binding"/>
    <property type="evidence" value="ECO:0007669"/>
    <property type="project" value="UniProtKB-KW"/>
</dbReference>
<dbReference type="SUPFAM" id="SSF102114">
    <property type="entry name" value="Radical SAM enzymes"/>
    <property type="match status" value="1"/>
</dbReference>
<keyword evidence="1" id="KW-0479">Metal-binding</keyword>
<dbReference type="PANTHER" id="PTHR43432">
    <property type="entry name" value="SLR0285 PROTEIN"/>
    <property type="match status" value="1"/>
</dbReference>
<keyword evidence="2" id="KW-0408">Iron</keyword>
<dbReference type="PANTHER" id="PTHR43432:SF5">
    <property type="entry name" value="ELP3_MIAA_NIFB-LIKE RADICAL SAM CORE DOMAIN-CONTAINING PROTEIN"/>
    <property type="match status" value="1"/>
</dbReference>
<dbReference type="Gene3D" id="3.80.30.30">
    <property type="match status" value="1"/>
</dbReference>
<gene>
    <name evidence="5" type="ORF">KTH89_05725</name>
</gene>
<dbReference type="GO" id="GO:0046872">
    <property type="term" value="F:metal ion binding"/>
    <property type="evidence" value="ECO:0007669"/>
    <property type="project" value="UniProtKB-KW"/>
</dbReference>
<dbReference type="InterPro" id="IPR058240">
    <property type="entry name" value="rSAM_sf"/>
</dbReference>
<accession>A0A949JXR7</accession>
<dbReference type="InterPro" id="IPR007197">
    <property type="entry name" value="rSAM"/>
</dbReference>
<evidence type="ECO:0000256" key="1">
    <source>
        <dbReference type="ARBA" id="ARBA00022723"/>
    </source>
</evidence>
<dbReference type="SFLD" id="SFLDG01084">
    <property type="entry name" value="Uncharacterised_Radical_SAM_Su"/>
    <property type="match status" value="1"/>
</dbReference>
<evidence type="ECO:0000259" key="4">
    <source>
        <dbReference type="Pfam" id="PF04055"/>
    </source>
</evidence>
<dbReference type="InterPro" id="IPR040086">
    <property type="entry name" value="MJ0683-like"/>
</dbReference>